<dbReference type="InterPro" id="IPR052533">
    <property type="entry name" value="WalJ/YycJ-like"/>
</dbReference>
<dbReference type="GeneID" id="82156291"/>
<gene>
    <name evidence="2" type="ORF">HPS55_00785</name>
</gene>
<dbReference type="PANTHER" id="PTHR47619">
    <property type="entry name" value="METALLO-HYDROLASE YYCJ-RELATED"/>
    <property type="match status" value="1"/>
</dbReference>
<dbReference type="Pfam" id="PF12706">
    <property type="entry name" value="Lactamase_B_2"/>
    <property type="match status" value="1"/>
</dbReference>
<evidence type="ECO:0000313" key="2">
    <source>
        <dbReference type="EMBL" id="NPE12883.1"/>
    </source>
</evidence>
<reference evidence="2 3" key="1">
    <citation type="submission" date="2020-05" db="EMBL/GenBank/DDBJ databases">
        <title>Distinct polysaccharide utilization as determinants for interspecies competition between intestinal Prevotella spp.</title>
        <authorList>
            <person name="Galvez E.J.C."/>
            <person name="Iljazovic A."/>
            <person name="Strowig T."/>
        </authorList>
    </citation>
    <scope>NUCLEOTIDE SEQUENCE [LARGE SCALE GENOMIC DNA]</scope>
    <source>
        <strain evidence="2 3">PROD</strain>
    </source>
</reference>
<dbReference type="Gene3D" id="3.60.15.10">
    <property type="entry name" value="Ribonuclease Z/Hydroxyacylglutathione hydrolase-like"/>
    <property type="match status" value="1"/>
</dbReference>
<dbReference type="SUPFAM" id="SSF56281">
    <property type="entry name" value="Metallo-hydrolase/oxidoreductase"/>
    <property type="match status" value="1"/>
</dbReference>
<name>A0ABX2ATV6_9BACT</name>
<dbReference type="PANTHER" id="PTHR47619:SF1">
    <property type="entry name" value="EXODEOXYRIBONUCLEASE WALJ"/>
    <property type="match status" value="1"/>
</dbReference>
<dbReference type="EMBL" id="JABKKE010000001">
    <property type="protein sequence ID" value="NPE12883.1"/>
    <property type="molecule type" value="Genomic_DNA"/>
</dbReference>
<protein>
    <submittedName>
        <fullName evidence="2">MBL fold metallo-hydrolase</fullName>
    </submittedName>
</protein>
<feature type="domain" description="Metallo-beta-lactamase" evidence="1">
    <location>
        <begin position="12"/>
        <end position="171"/>
    </location>
</feature>
<proteinExistence type="predicted"/>
<sequence length="274" mass="30751">MLNFISFGSGSSGNCYYLFTPTDGLLIDTGVGLRTLKKNFKDYGLSLSFVKNILITHDHADHVKSVGCISNEYKLPVYTTREVHSGIVRNYCVQRKIATEYVRYIEKDMPIIIGDFSVTPFSVPHDSTDNVGYFIENKGVTFCIITDAGCVTEEMASYISRTNYLVIEANHDEVMLKNGPYPQYLKNRILSNNGHLSNAACALAVAENMTEKLRAIWLCHLSEDNNHPELARKTVEEILDNYGITVGIDLELEVLKRKTPSGVFELTPYSDITQ</sequence>
<dbReference type="SMART" id="SM00849">
    <property type="entry name" value="Lactamase_B"/>
    <property type="match status" value="1"/>
</dbReference>
<dbReference type="RefSeq" id="WP_172173614.1">
    <property type="nucleotide sequence ID" value="NZ_CASGIA010000011.1"/>
</dbReference>
<comment type="caution">
    <text evidence="2">The sequence shown here is derived from an EMBL/GenBank/DDBJ whole genome shotgun (WGS) entry which is preliminary data.</text>
</comment>
<evidence type="ECO:0000313" key="3">
    <source>
        <dbReference type="Proteomes" id="UP001193734"/>
    </source>
</evidence>
<keyword evidence="3" id="KW-1185">Reference proteome</keyword>
<dbReference type="Proteomes" id="UP001193734">
    <property type="component" value="Unassembled WGS sequence"/>
</dbReference>
<evidence type="ECO:0000259" key="1">
    <source>
        <dbReference type="SMART" id="SM00849"/>
    </source>
</evidence>
<accession>A0ABX2ATV6</accession>
<dbReference type="InterPro" id="IPR036866">
    <property type="entry name" value="RibonucZ/Hydroxyglut_hydro"/>
</dbReference>
<organism evidence="2 3">
    <name type="scientific">Xylanibacter rodentium</name>
    <dbReference type="NCBI Taxonomy" id="2736289"/>
    <lineage>
        <taxon>Bacteria</taxon>
        <taxon>Pseudomonadati</taxon>
        <taxon>Bacteroidota</taxon>
        <taxon>Bacteroidia</taxon>
        <taxon>Bacteroidales</taxon>
        <taxon>Prevotellaceae</taxon>
        <taxon>Xylanibacter</taxon>
    </lineage>
</organism>
<dbReference type="InterPro" id="IPR001279">
    <property type="entry name" value="Metallo-B-lactamas"/>
</dbReference>